<dbReference type="InterPro" id="IPR036249">
    <property type="entry name" value="Thioredoxin-like_sf"/>
</dbReference>
<dbReference type="PANTHER" id="PTHR42852:SF12">
    <property type="entry name" value="THIOL-DISULFIDE OXIDOREDUCTASE YKUV"/>
    <property type="match status" value="1"/>
</dbReference>
<protein>
    <submittedName>
        <fullName evidence="3">TlpA disulfide reductase family protein</fullName>
    </submittedName>
</protein>
<reference evidence="4" key="1">
    <citation type="journal article" date="2019" name="Int. J. Syst. Evol. Microbiol.">
        <title>The Global Catalogue of Microorganisms (GCM) 10K type strain sequencing project: providing services to taxonomists for standard genome sequencing and annotation.</title>
        <authorList>
            <consortium name="The Broad Institute Genomics Platform"/>
            <consortium name="The Broad Institute Genome Sequencing Center for Infectious Disease"/>
            <person name="Wu L."/>
            <person name="Ma J."/>
        </authorList>
    </citation>
    <scope>NUCLEOTIDE SEQUENCE [LARGE SCALE GENOMIC DNA]</scope>
    <source>
        <strain evidence="4">KCTC 13193</strain>
    </source>
</reference>
<dbReference type="EMBL" id="JBHRRZ010000040">
    <property type="protein sequence ID" value="MFC2950260.1"/>
    <property type="molecule type" value="Genomic_DNA"/>
</dbReference>
<evidence type="ECO:0000256" key="1">
    <source>
        <dbReference type="ARBA" id="ARBA00023157"/>
    </source>
</evidence>
<feature type="domain" description="Thioredoxin" evidence="2">
    <location>
        <begin position="1"/>
        <end position="145"/>
    </location>
</feature>
<dbReference type="InterPro" id="IPR013766">
    <property type="entry name" value="Thioredoxin_domain"/>
</dbReference>
<dbReference type="Pfam" id="PF00578">
    <property type="entry name" value="AhpC-TSA"/>
    <property type="match status" value="1"/>
</dbReference>
<dbReference type="PANTHER" id="PTHR42852">
    <property type="entry name" value="THIOL:DISULFIDE INTERCHANGE PROTEIN DSBE"/>
    <property type="match status" value="1"/>
</dbReference>
<proteinExistence type="predicted"/>
<dbReference type="InterPro" id="IPR000866">
    <property type="entry name" value="AhpC/TSA"/>
</dbReference>
<gene>
    <name evidence="3" type="ORF">ACFODW_18195</name>
</gene>
<evidence type="ECO:0000259" key="2">
    <source>
        <dbReference type="PROSITE" id="PS51352"/>
    </source>
</evidence>
<sequence>MKLRSLLPELEGATAWINSGGITREELIGKPILIHFWSISCELCKRDMPKLNELRDLYEGDWQFIAVHTPLSTEDMKKEEIRRLVEEHELFQPVAVDDEDRLSKIFRVRHVPAYYLFDTEGRLRHHQSGGGGLSLLRRRMERLGS</sequence>
<dbReference type="RefSeq" id="WP_390308380.1">
    <property type="nucleotide sequence ID" value="NZ_JBHRRZ010000040.1"/>
</dbReference>
<name>A0ABV7AB37_9BACI</name>
<dbReference type="InterPro" id="IPR050553">
    <property type="entry name" value="Thioredoxin_ResA/DsbE_sf"/>
</dbReference>
<dbReference type="Proteomes" id="UP001595387">
    <property type="component" value="Unassembled WGS sequence"/>
</dbReference>
<accession>A0ABV7AB37</accession>
<keyword evidence="4" id="KW-1185">Reference proteome</keyword>
<organism evidence="3 4">
    <name type="scientific">Virgibacillus sediminis</name>
    <dbReference type="NCBI Taxonomy" id="202260"/>
    <lineage>
        <taxon>Bacteria</taxon>
        <taxon>Bacillati</taxon>
        <taxon>Bacillota</taxon>
        <taxon>Bacilli</taxon>
        <taxon>Bacillales</taxon>
        <taxon>Bacillaceae</taxon>
        <taxon>Virgibacillus</taxon>
    </lineage>
</organism>
<keyword evidence="1" id="KW-1015">Disulfide bond</keyword>
<evidence type="ECO:0000313" key="3">
    <source>
        <dbReference type="EMBL" id="MFC2950260.1"/>
    </source>
</evidence>
<comment type="caution">
    <text evidence="3">The sequence shown here is derived from an EMBL/GenBank/DDBJ whole genome shotgun (WGS) entry which is preliminary data.</text>
</comment>
<dbReference type="Gene3D" id="3.40.30.10">
    <property type="entry name" value="Glutaredoxin"/>
    <property type="match status" value="1"/>
</dbReference>
<dbReference type="CDD" id="cd02966">
    <property type="entry name" value="TlpA_like_family"/>
    <property type="match status" value="1"/>
</dbReference>
<evidence type="ECO:0000313" key="4">
    <source>
        <dbReference type="Proteomes" id="UP001595387"/>
    </source>
</evidence>
<dbReference type="SUPFAM" id="SSF52833">
    <property type="entry name" value="Thioredoxin-like"/>
    <property type="match status" value="1"/>
</dbReference>
<dbReference type="PROSITE" id="PS51352">
    <property type="entry name" value="THIOREDOXIN_2"/>
    <property type="match status" value="1"/>
</dbReference>